<proteinExistence type="predicted"/>
<dbReference type="AlphaFoldDB" id="A0A0E9TAB8"/>
<protein>
    <submittedName>
        <fullName evidence="1">Uncharacterized protein</fullName>
    </submittedName>
</protein>
<evidence type="ECO:0000313" key="1">
    <source>
        <dbReference type="EMBL" id="JAH49825.1"/>
    </source>
</evidence>
<sequence length="51" mass="5967">MVSIYVMSFISVLIRVGNKLRSVDLQIPFFKCLLNYDAFIYQMLSTIQSLF</sequence>
<reference evidence="1" key="2">
    <citation type="journal article" date="2015" name="Fish Shellfish Immunol.">
        <title>Early steps in the European eel (Anguilla anguilla)-Vibrio vulnificus interaction in the gills: Role of the RtxA13 toxin.</title>
        <authorList>
            <person name="Callol A."/>
            <person name="Pajuelo D."/>
            <person name="Ebbesson L."/>
            <person name="Teles M."/>
            <person name="MacKenzie S."/>
            <person name="Amaro C."/>
        </authorList>
    </citation>
    <scope>NUCLEOTIDE SEQUENCE</scope>
</reference>
<name>A0A0E9TAB8_ANGAN</name>
<reference evidence="1" key="1">
    <citation type="submission" date="2014-11" db="EMBL/GenBank/DDBJ databases">
        <authorList>
            <person name="Amaro Gonzalez C."/>
        </authorList>
    </citation>
    <scope>NUCLEOTIDE SEQUENCE</scope>
</reference>
<dbReference type="EMBL" id="GBXM01058752">
    <property type="protein sequence ID" value="JAH49825.1"/>
    <property type="molecule type" value="Transcribed_RNA"/>
</dbReference>
<accession>A0A0E9TAB8</accession>
<organism evidence="1">
    <name type="scientific">Anguilla anguilla</name>
    <name type="common">European freshwater eel</name>
    <name type="synonym">Muraena anguilla</name>
    <dbReference type="NCBI Taxonomy" id="7936"/>
    <lineage>
        <taxon>Eukaryota</taxon>
        <taxon>Metazoa</taxon>
        <taxon>Chordata</taxon>
        <taxon>Craniata</taxon>
        <taxon>Vertebrata</taxon>
        <taxon>Euteleostomi</taxon>
        <taxon>Actinopterygii</taxon>
        <taxon>Neopterygii</taxon>
        <taxon>Teleostei</taxon>
        <taxon>Anguilliformes</taxon>
        <taxon>Anguillidae</taxon>
        <taxon>Anguilla</taxon>
    </lineage>
</organism>